<dbReference type="HOGENOM" id="CLU_065985_0_0_3"/>
<gene>
    <name evidence="1" type="ordered locus">Cyan7822_6546</name>
</gene>
<keyword evidence="2" id="KW-1185">Reference proteome</keyword>
<dbReference type="KEGG" id="cyj:Cyan7822_6546"/>
<keyword evidence="1" id="KW-0614">Plasmid</keyword>
<dbReference type="RefSeq" id="WP_013335052.1">
    <property type="nucleotide sequence ID" value="NC_014534.1"/>
</dbReference>
<evidence type="ECO:0000313" key="2">
    <source>
        <dbReference type="Proteomes" id="UP000008206"/>
    </source>
</evidence>
<proteinExistence type="predicted"/>
<protein>
    <submittedName>
        <fullName evidence="1">Uncharacterized protein</fullName>
    </submittedName>
</protein>
<accession>E0UMY0</accession>
<dbReference type="Proteomes" id="UP000008206">
    <property type="component" value="Plasmid Cy782202"/>
</dbReference>
<dbReference type="AlphaFoldDB" id="E0UMY0"/>
<geneLocation type="plasmid" evidence="1 2">
    <name>Cy782202</name>
</geneLocation>
<reference evidence="2" key="1">
    <citation type="journal article" date="2011" name="MBio">
        <title>Novel metabolic attributes of the genus Cyanothece, comprising a group of unicellular nitrogen-fixing Cyanobacteria.</title>
        <authorList>
            <person name="Bandyopadhyay A."/>
            <person name="Elvitigala T."/>
            <person name="Welsh E."/>
            <person name="Stockel J."/>
            <person name="Liberton M."/>
            <person name="Min H."/>
            <person name="Sherman L.A."/>
            <person name="Pakrasi H.B."/>
        </authorList>
    </citation>
    <scope>NUCLEOTIDE SEQUENCE [LARGE SCALE GENOMIC DNA]</scope>
    <source>
        <strain evidence="2">PCC 7822</strain>
        <plasmid evidence="2">Cy782202</plasmid>
    </source>
</reference>
<name>E0UMY0_GLOV7</name>
<dbReference type="EMBL" id="CP002200">
    <property type="protein sequence ID" value="ADN18310.1"/>
    <property type="molecule type" value="Genomic_DNA"/>
</dbReference>
<sequence>MSDLLFASNSIPVVTDDYLTSEEEQELLQLEGCIERSFYQAGQALKAIRDKRLYRFLYATFEDYCRERFGFARRHSYQLIDAAVVMDNLLAIEAQCESGAQTENISDNLCANGAQTETIISGETPVAKNITPRQILPTSERQVRPLTSLNPSQQREAWAKAVHLAKGKVPSNRIVTRVAEQIRSSTAPAQDSSHAYHLKLNPSGLVKIHDSTNPMIDQCLGRIACVNSKTVEVWVRDVEQMVINKYNLKHNQVQPLSFEQEPSIKEIVERLTQLRHLPLDPFEIEILNLLDRVVVLTPVEEQYLALIGQNHQGVKAISPLEELI</sequence>
<organism evidence="1 2">
    <name type="scientific">Gloeothece verrucosa (strain PCC 7822)</name>
    <name type="common">Cyanothece sp. (strain PCC 7822)</name>
    <dbReference type="NCBI Taxonomy" id="497965"/>
    <lineage>
        <taxon>Bacteria</taxon>
        <taxon>Bacillati</taxon>
        <taxon>Cyanobacteriota</taxon>
        <taxon>Cyanophyceae</taxon>
        <taxon>Oscillatoriophycideae</taxon>
        <taxon>Chroococcales</taxon>
        <taxon>Aphanothecaceae</taxon>
        <taxon>Gloeothece</taxon>
        <taxon>Gloeothece verrucosa</taxon>
    </lineage>
</organism>
<dbReference type="OrthoDB" id="505288at2"/>
<evidence type="ECO:0000313" key="1">
    <source>
        <dbReference type="EMBL" id="ADN18310.1"/>
    </source>
</evidence>